<proteinExistence type="inferred from homology"/>
<feature type="domain" description="DDH" evidence="4">
    <location>
        <begin position="355"/>
        <end position="510"/>
    </location>
</feature>
<dbReference type="GO" id="GO:0005886">
    <property type="term" value="C:plasma membrane"/>
    <property type="evidence" value="ECO:0007669"/>
    <property type="project" value="UniProtKB-SubCell"/>
</dbReference>
<name>A0A926ECN2_9FIRM</name>
<dbReference type="Gene3D" id="3.90.1640.10">
    <property type="entry name" value="inorganic pyrophosphatase (n-terminal core)"/>
    <property type="match status" value="1"/>
</dbReference>
<dbReference type="Pfam" id="PF02272">
    <property type="entry name" value="DHHA1"/>
    <property type="match status" value="1"/>
</dbReference>
<dbReference type="Pfam" id="PF24898">
    <property type="entry name" value="GGDEF_GdpP"/>
    <property type="match status" value="1"/>
</dbReference>
<dbReference type="GO" id="GO:0046872">
    <property type="term" value="F:metal ion binding"/>
    <property type="evidence" value="ECO:0007669"/>
    <property type="project" value="UniProtKB-KW"/>
</dbReference>
<dbReference type="PANTHER" id="PTHR47618:SF2">
    <property type="entry name" value="CYCLIC-DI-AMP PHOSPHODIESTERASE GDPP"/>
    <property type="match status" value="1"/>
</dbReference>
<dbReference type="Gene3D" id="3.10.310.30">
    <property type="match status" value="1"/>
</dbReference>
<evidence type="ECO:0000313" key="7">
    <source>
        <dbReference type="Proteomes" id="UP000655830"/>
    </source>
</evidence>
<feature type="binding site" evidence="2">
    <location>
        <position position="434"/>
    </location>
    <ligand>
        <name>Mn(2+)</name>
        <dbReference type="ChEBI" id="CHEBI:29035"/>
        <label>1</label>
    </ligand>
</feature>
<keyword evidence="2" id="KW-0479">Metal-binding</keyword>
<dbReference type="FunFam" id="3.90.1640.10:FF:000002">
    <property type="entry name" value="Cyclic-di-AMP phosphodiesterase"/>
    <property type="match status" value="1"/>
</dbReference>
<evidence type="ECO:0000259" key="4">
    <source>
        <dbReference type="Pfam" id="PF01368"/>
    </source>
</evidence>
<comment type="cofactor">
    <cofactor evidence="2">
        <name>Mn(2+)</name>
        <dbReference type="ChEBI" id="CHEBI:29035"/>
    </cofactor>
    <text evidence="2">For phosphodiesterase activity, probably binds 2 Mn(2+) per subunit.</text>
</comment>
<comment type="function">
    <text evidence="1">Has phosphodiesterase (PDE) activity against cyclic-di-AMP (c-di-AMP).</text>
</comment>
<dbReference type="GO" id="GO:0003676">
    <property type="term" value="F:nucleic acid binding"/>
    <property type="evidence" value="ECO:0007669"/>
    <property type="project" value="UniProtKB-UniRule"/>
</dbReference>
<keyword evidence="1 3" id="KW-0472">Membrane</keyword>
<dbReference type="RefSeq" id="WP_177670356.1">
    <property type="nucleotide sequence ID" value="NZ_JACRSY010000004.1"/>
</dbReference>
<dbReference type="Gene3D" id="3.30.450.20">
    <property type="entry name" value="PAS domain"/>
    <property type="match status" value="1"/>
</dbReference>
<keyword evidence="2" id="KW-0464">Manganese</keyword>
<accession>A0A926ECN2</accession>
<dbReference type="Pfam" id="PF01368">
    <property type="entry name" value="DHH"/>
    <property type="match status" value="1"/>
</dbReference>
<feature type="binding site" evidence="2">
    <location>
        <position position="365"/>
    </location>
    <ligand>
        <name>Mn(2+)</name>
        <dbReference type="ChEBI" id="CHEBI:29035"/>
        <label>1</label>
    </ligand>
</feature>
<keyword evidence="7" id="KW-1185">Reference proteome</keyword>
<dbReference type="AlphaFoldDB" id="A0A926ECN2"/>
<keyword evidence="3" id="KW-0812">Transmembrane</keyword>
<comment type="similarity">
    <text evidence="1">Belongs to the GdpP/PdeA phosphodiesterase family.</text>
</comment>
<keyword evidence="3" id="KW-1133">Transmembrane helix</keyword>
<feature type="domain" description="DHHA1" evidence="5">
    <location>
        <begin position="573"/>
        <end position="663"/>
    </location>
</feature>
<dbReference type="SUPFAM" id="SSF55785">
    <property type="entry name" value="PYP-like sensor domain (PAS domain)"/>
    <property type="match status" value="1"/>
</dbReference>
<protein>
    <recommendedName>
        <fullName evidence="1">Cyclic-di-AMP phosphodiesterase</fullName>
        <ecNumber evidence="1">3.1.4.-</ecNumber>
    </recommendedName>
</protein>
<feature type="binding site" evidence="2">
    <location>
        <position position="458"/>
    </location>
    <ligand>
        <name>Mn(2+)</name>
        <dbReference type="ChEBI" id="CHEBI:29035"/>
        <label>2</label>
    </ligand>
</feature>
<dbReference type="PIRSF" id="PIRSF026583">
    <property type="entry name" value="YybT"/>
    <property type="match status" value="1"/>
</dbReference>
<dbReference type="InterPro" id="IPR051319">
    <property type="entry name" value="Oligoribo/pAp-PDE_c-di-AMP_PDE"/>
</dbReference>
<reference evidence="6" key="1">
    <citation type="submission" date="2020-08" db="EMBL/GenBank/DDBJ databases">
        <title>Genome public.</title>
        <authorList>
            <person name="Liu C."/>
            <person name="Sun Q."/>
        </authorList>
    </citation>
    <scope>NUCLEOTIDE SEQUENCE</scope>
    <source>
        <strain evidence="6">NSJ-12</strain>
    </source>
</reference>
<feature type="binding site" evidence="2">
    <location>
        <position position="513"/>
    </location>
    <ligand>
        <name>Mn(2+)</name>
        <dbReference type="ChEBI" id="CHEBI:29035"/>
        <label>2</label>
    </ligand>
</feature>
<sequence length="668" mass="76478">MSTKKKNPLGYMAYIIRFAQVCFVFGIIQGIIGIYFNTFFGIFEALIFVGMLAYSFMLEKRLKSHMQAEILDQVNALGKIKKDMFIDSPIPIVVIDKIGTIVWSNESFRSILDEEEDIDKNIRAIFPDFQMENLPKETELYERDILKNEQHYHMICNKVIDVENASNFQYVLYFIDTTTQKELEEQVKKQRCMVGYIYIDNYEEIMQSIEEVRRPMLGAIIDRKINIWFKNNDVAVCKFDRDRYMIFFTQENLEKMQNRKFDILDELRHIQVGNDLPVTVSIGIGRNFDSLIGSKEDARAAFDLALGRGGDQAIIKKNDKYTFYGGKTKEVEKSTRVKVRIKAYAFKELLHEADKVLIMGHQNIDMDCLGAAMGVYRAATIMGKKAHIILQDSTFAVQELYNRIIELPEYQDLFISQERADQELTKQTLVVLVDVHRKSYLEYPALLDKTDNIVVFDHHRLSTDYIENAVLTYIEPFISSTSEMISEILIYLADKVKLTQIEADALLAGITVDTKNFAFKAGVRTFEAAAFLRRAGADSTRVRMLFQNDMETYKIKATTIKDAEIWDEDIAVAVVTNNHMHSNIIAAQIADELLTIKGIQTTFVITVNGPDLQVSARALGDMNVQRIMEMLGGGGHKNIAGAQLKDTTVEDMKVKLREAINDYKQEGE</sequence>
<dbReference type="InterPro" id="IPR001667">
    <property type="entry name" value="DDH_dom"/>
</dbReference>
<comment type="caution">
    <text evidence="6">The sequence shown here is derived from an EMBL/GenBank/DDBJ whole genome shotgun (WGS) entry which is preliminary data.</text>
</comment>
<feature type="transmembrane region" description="Helical" evidence="3">
    <location>
        <begin position="12"/>
        <end position="32"/>
    </location>
</feature>
<dbReference type="GO" id="GO:0016787">
    <property type="term" value="F:hydrolase activity"/>
    <property type="evidence" value="ECO:0007669"/>
    <property type="project" value="UniProtKB-UniRule"/>
</dbReference>
<dbReference type="InterPro" id="IPR014528">
    <property type="entry name" value="GdpP/PdeA"/>
</dbReference>
<evidence type="ECO:0000256" key="2">
    <source>
        <dbReference type="PIRSR" id="PIRSR026583-50"/>
    </source>
</evidence>
<evidence type="ECO:0000256" key="1">
    <source>
        <dbReference type="PIRNR" id="PIRNR026583"/>
    </source>
</evidence>
<feature type="binding site" evidence="2">
    <location>
        <position position="361"/>
    </location>
    <ligand>
        <name>Mn(2+)</name>
        <dbReference type="ChEBI" id="CHEBI:29035"/>
        <label>1</label>
    </ligand>
</feature>
<evidence type="ECO:0000256" key="3">
    <source>
        <dbReference type="SAM" id="Phobius"/>
    </source>
</evidence>
<evidence type="ECO:0000313" key="6">
    <source>
        <dbReference type="EMBL" id="MBC8578531.1"/>
    </source>
</evidence>
<evidence type="ECO:0000259" key="5">
    <source>
        <dbReference type="Pfam" id="PF02272"/>
    </source>
</evidence>
<keyword evidence="1" id="KW-1003">Cell membrane</keyword>
<gene>
    <name evidence="6" type="ORF">H8718_03170</name>
</gene>
<feature type="binding site" evidence="2">
    <location>
        <position position="367"/>
    </location>
    <ligand>
        <name>Mn(2+)</name>
        <dbReference type="ChEBI" id="CHEBI:29035"/>
        <label>2</label>
    </ligand>
</feature>
<dbReference type="PANTHER" id="PTHR47618">
    <property type="entry name" value="BIFUNCTIONAL OLIGORIBONUCLEASE AND PAP PHOSPHATASE NRNA"/>
    <property type="match status" value="1"/>
</dbReference>
<dbReference type="SUPFAM" id="SSF64182">
    <property type="entry name" value="DHH phosphoesterases"/>
    <property type="match status" value="1"/>
</dbReference>
<dbReference type="InterPro" id="IPR038763">
    <property type="entry name" value="DHH_sf"/>
</dbReference>
<comment type="subcellular location">
    <subcellularLocation>
        <location evidence="1">Cell membrane</location>
    </subcellularLocation>
</comment>
<keyword evidence="1" id="KW-0378">Hydrolase</keyword>
<dbReference type="EC" id="3.1.4.-" evidence="1"/>
<dbReference type="EMBL" id="JACRSY010000004">
    <property type="protein sequence ID" value="MBC8578531.1"/>
    <property type="molecule type" value="Genomic_DNA"/>
</dbReference>
<comment type="catalytic activity">
    <reaction evidence="1">
        <text>3',3'-c-di-AMP + H2O = 5'-O-phosphonoadenylyl-(3'-&gt;5')-adenosine + H(+)</text>
        <dbReference type="Rhea" id="RHEA:54420"/>
        <dbReference type="ChEBI" id="CHEBI:15377"/>
        <dbReference type="ChEBI" id="CHEBI:15378"/>
        <dbReference type="ChEBI" id="CHEBI:71500"/>
        <dbReference type="ChEBI" id="CHEBI:138171"/>
    </reaction>
</comment>
<dbReference type="Proteomes" id="UP000655830">
    <property type="component" value="Unassembled WGS sequence"/>
</dbReference>
<dbReference type="InterPro" id="IPR003156">
    <property type="entry name" value="DHHA1_dom"/>
</dbReference>
<dbReference type="InterPro" id="IPR035965">
    <property type="entry name" value="PAS-like_dom_sf"/>
</dbReference>
<feature type="binding site" evidence="2">
    <location>
        <position position="434"/>
    </location>
    <ligand>
        <name>Mn(2+)</name>
        <dbReference type="ChEBI" id="CHEBI:29035"/>
        <label>2</label>
    </ligand>
</feature>
<organism evidence="6 7">
    <name type="scientific">Zhenhengia yiwuensis</name>
    <dbReference type="NCBI Taxonomy" id="2763666"/>
    <lineage>
        <taxon>Bacteria</taxon>
        <taxon>Bacillati</taxon>
        <taxon>Bacillota</taxon>
        <taxon>Clostridia</taxon>
        <taxon>Lachnospirales</taxon>
        <taxon>Lachnospiraceae</taxon>
        <taxon>Zhenhengia</taxon>
    </lineage>
</organism>